<name>A0A395HAH7_9EURO</name>
<protein>
    <submittedName>
        <fullName evidence="1">Uncharacterized protein</fullName>
    </submittedName>
</protein>
<dbReference type="Proteomes" id="UP000249402">
    <property type="component" value="Unassembled WGS sequence"/>
</dbReference>
<dbReference type="GeneID" id="37218648"/>
<gene>
    <name evidence="1" type="ORF">BO80DRAFT_15094</name>
</gene>
<keyword evidence="2" id="KW-1185">Reference proteome</keyword>
<sequence length="166" mass="18577">MRIGYAFHSSSLESVHMQVLCVFRSPVARSSRSWTARSDAEAGHAAVAYPRLLQWAKHQHVCSLEKAKMIAPDGRQTLLPEIQTVGPNPSHFIPEYKLRKPVALRLSSLSSKVNCQGSISRITKSELPSPRDHCGFRTLSPFTLTTTASWMVNPASRLQSMFMRQN</sequence>
<accession>A0A395HAH7</accession>
<dbReference type="AlphaFoldDB" id="A0A395HAH7"/>
<organism evidence="1 2">
    <name type="scientific">Aspergillus ibericus CBS 121593</name>
    <dbReference type="NCBI Taxonomy" id="1448316"/>
    <lineage>
        <taxon>Eukaryota</taxon>
        <taxon>Fungi</taxon>
        <taxon>Dikarya</taxon>
        <taxon>Ascomycota</taxon>
        <taxon>Pezizomycotina</taxon>
        <taxon>Eurotiomycetes</taxon>
        <taxon>Eurotiomycetidae</taxon>
        <taxon>Eurotiales</taxon>
        <taxon>Aspergillaceae</taxon>
        <taxon>Aspergillus</taxon>
        <taxon>Aspergillus subgen. Circumdati</taxon>
    </lineage>
</organism>
<reference evidence="1 2" key="1">
    <citation type="submission" date="2018-02" db="EMBL/GenBank/DDBJ databases">
        <title>The genomes of Aspergillus section Nigri reveals drivers in fungal speciation.</title>
        <authorList>
            <consortium name="DOE Joint Genome Institute"/>
            <person name="Vesth T.C."/>
            <person name="Nybo J."/>
            <person name="Theobald S."/>
            <person name="Brandl J."/>
            <person name="Frisvad J.C."/>
            <person name="Nielsen K.F."/>
            <person name="Lyhne E.K."/>
            <person name="Kogle M.E."/>
            <person name="Kuo A."/>
            <person name="Riley R."/>
            <person name="Clum A."/>
            <person name="Nolan M."/>
            <person name="Lipzen A."/>
            <person name="Salamov A."/>
            <person name="Henrissat B."/>
            <person name="Wiebenga A."/>
            <person name="De vries R.P."/>
            <person name="Grigoriev I.V."/>
            <person name="Mortensen U.H."/>
            <person name="Andersen M.R."/>
            <person name="Baker S.E."/>
        </authorList>
    </citation>
    <scope>NUCLEOTIDE SEQUENCE [LARGE SCALE GENOMIC DNA]</scope>
    <source>
        <strain evidence="1 2">CBS 121593</strain>
    </source>
</reference>
<dbReference type="VEuPathDB" id="FungiDB:BO80DRAFT_15094"/>
<dbReference type="EMBL" id="KZ824428">
    <property type="protein sequence ID" value="RAL03204.1"/>
    <property type="molecule type" value="Genomic_DNA"/>
</dbReference>
<evidence type="ECO:0000313" key="1">
    <source>
        <dbReference type="EMBL" id="RAL03204.1"/>
    </source>
</evidence>
<dbReference type="RefSeq" id="XP_025577531.1">
    <property type="nucleotide sequence ID" value="XM_025713783.1"/>
</dbReference>
<proteinExistence type="predicted"/>
<evidence type="ECO:0000313" key="2">
    <source>
        <dbReference type="Proteomes" id="UP000249402"/>
    </source>
</evidence>